<evidence type="ECO:0000259" key="7">
    <source>
        <dbReference type="SMART" id="SM00353"/>
    </source>
</evidence>
<dbReference type="PANTHER" id="PTHR31945">
    <property type="entry name" value="TRANSCRIPTION FACTOR SCREAM2-RELATED"/>
    <property type="match status" value="1"/>
</dbReference>
<dbReference type="InterPro" id="IPR036638">
    <property type="entry name" value="HLH_DNA-bd_sf"/>
</dbReference>
<evidence type="ECO:0000256" key="6">
    <source>
        <dbReference type="SAM" id="Phobius"/>
    </source>
</evidence>
<feature type="region of interest" description="Disordered" evidence="5">
    <location>
        <begin position="1"/>
        <end position="20"/>
    </location>
</feature>
<dbReference type="AlphaFoldDB" id="A0A4S4ETC4"/>
<evidence type="ECO:0000256" key="4">
    <source>
        <dbReference type="ARBA" id="ARBA00023242"/>
    </source>
</evidence>
<dbReference type="GO" id="GO:0043565">
    <property type="term" value="F:sequence-specific DNA binding"/>
    <property type="evidence" value="ECO:0007669"/>
    <property type="project" value="TreeGrafter"/>
</dbReference>
<keyword evidence="6" id="KW-0472">Membrane</keyword>
<keyword evidence="9" id="KW-1185">Reference proteome</keyword>
<comment type="caution">
    <text evidence="8">The sequence shown here is derived from an EMBL/GenBank/DDBJ whole genome shotgun (WGS) entry which is preliminary data.</text>
</comment>
<dbReference type="GO" id="GO:0046983">
    <property type="term" value="F:protein dimerization activity"/>
    <property type="evidence" value="ECO:0007669"/>
    <property type="project" value="InterPro"/>
</dbReference>
<dbReference type="SUPFAM" id="SSF47459">
    <property type="entry name" value="HLH, helix-loop-helix DNA-binding domain"/>
    <property type="match status" value="1"/>
</dbReference>
<organism evidence="8 9">
    <name type="scientific">Camellia sinensis var. sinensis</name>
    <name type="common">China tea</name>
    <dbReference type="NCBI Taxonomy" id="542762"/>
    <lineage>
        <taxon>Eukaryota</taxon>
        <taxon>Viridiplantae</taxon>
        <taxon>Streptophyta</taxon>
        <taxon>Embryophyta</taxon>
        <taxon>Tracheophyta</taxon>
        <taxon>Spermatophyta</taxon>
        <taxon>Magnoliopsida</taxon>
        <taxon>eudicotyledons</taxon>
        <taxon>Gunneridae</taxon>
        <taxon>Pentapetalae</taxon>
        <taxon>asterids</taxon>
        <taxon>Ericales</taxon>
        <taxon>Theaceae</taxon>
        <taxon>Camellia</taxon>
    </lineage>
</organism>
<dbReference type="InterPro" id="IPR051358">
    <property type="entry name" value="TF_AMS/ICE1/BHLH6-like"/>
</dbReference>
<evidence type="ECO:0000256" key="1">
    <source>
        <dbReference type="ARBA" id="ARBA00004123"/>
    </source>
</evidence>
<feature type="region of interest" description="Disordered" evidence="5">
    <location>
        <begin position="222"/>
        <end position="279"/>
    </location>
</feature>
<dbReference type="Proteomes" id="UP000306102">
    <property type="component" value="Unassembled WGS sequence"/>
</dbReference>
<keyword evidence="6" id="KW-0812">Transmembrane</keyword>
<feature type="transmembrane region" description="Helical" evidence="6">
    <location>
        <begin position="283"/>
        <end position="300"/>
    </location>
</feature>
<reference evidence="8 9" key="1">
    <citation type="journal article" date="2018" name="Proc. Natl. Acad. Sci. U.S.A.">
        <title>Draft genome sequence of Camellia sinensis var. sinensis provides insights into the evolution of the tea genome and tea quality.</title>
        <authorList>
            <person name="Wei C."/>
            <person name="Yang H."/>
            <person name="Wang S."/>
            <person name="Zhao J."/>
            <person name="Liu C."/>
            <person name="Gao L."/>
            <person name="Xia E."/>
            <person name="Lu Y."/>
            <person name="Tai Y."/>
            <person name="She G."/>
            <person name="Sun J."/>
            <person name="Cao H."/>
            <person name="Tong W."/>
            <person name="Gao Q."/>
            <person name="Li Y."/>
            <person name="Deng W."/>
            <person name="Jiang X."/>
            <person name="Wang W."/>
            <person name="Chen Q."/>
            <person name="Zhang S."/>
            <person name="Li H."/>
            <person name="Wu J."/>
            <person name="Wang P."/>
            <person name="Li P."/>
            <person name="Shi C."/>
            <person name="Zheng F."/>
            <person name="Jian J."/>
            <person name="Huang B."/>
            <person name="Shan D."/>
            <person name="Shi M."/>
            <person name="Fang C."/>
            <person name="Yue Y."/>
            <person name="Li F."/>
            <person name="Li D."/>
            <person name="Wei S."/>
            <person name="Han B."/>
            <person name="Jiang C."/>
            <person name="Yin Y."/>
            <person name="Xia T."/>
            <person name="Zhang Z."/>
            <person name="Bennetzen J.L."/>
            <person name="Zhao S."/>
            <person name="Wan X."/>
        </authorList>
    </citation>
    <scope>NUCLEOTIDE SEQUENCE [LARGE SCALE GENOMIC DNA]</scope>
    <source>
        <strain evidence="9">cv. Shuchazao</strain>
        <tissue evidence="8">Leaf</tissue>
    </source>
</reference>
<dbReference type="InterPro" id="IPR011598">
    <property type="entry name" value="bHLH_dom"/>
</dbReference>
<accession>A0A4S4ETC4</accession>
<comment type="subcellular location">
    <subcellularLocation>
        <location evidence="1">Nucleus</location>
    </subcellularLocation>
</comment>
<dbReference type="GO" id="GO:0005634">
    <property type="term" value="C:nucleus"/>
    <property type="evidence" value="ECO:0007669"/>
    <property type="project" value="UniProtKB-SubCell"/>
</dbReference>
<name>A0A4S4ETC4_CAMSN</name>
<evidence type="ECO:0000313" key="9">
    <source>
        <dbReference type="Proteomes" id="UP000306102"/>
    </source>
</evidence>
<dbReference type="GO" id="GO:0003700">
    <property type="term" value="F:DNA-binding transcription factor activity"/>
    <property type="evidence" value="ECO:0007669"/>
    <property type="project" value="TreeGrafter"/>
</dbReference>
<keyword evidence="6" id="KW-1133">Transmembrane helix</keyword>
<keyword evidence="2" id="KW-0805">Transcription regulation</keyword>
<dbReference type="PANTHER" id="PTHR31945:SF20">
    <property type="entry name" value="TRANSCRIPTION FACTOR DYT1"/>
    <property type="match status" value="1"/>
</dbReference>
<protein>
    <recommendedName>
        <fullName evidence="7">BHLH domain-containing protein</fullName>
    </recommendedName>
</protein>
<dbReference type="SMART" id="SM00353">
    <property type="entry name" value="HLH"/>
    <property type="match status" value="1"/>
</dbReference>
<gene>
    <name evidence="8" type="ORF">TEA_004339</name>
</gene>
<evidence type="ECO:0000256" key="2">
    <source>
        <dbReference type="ARBA" id="ARBA00023015"/>
    </source>
</evidence>
<dbReference type="EMBL" id="SDRB02002314">
    <property type="protein sequence ID" value="THG19694.1"/>
    <property type="molecule type" value="Genomic_DNA"/>
</dbReference>
<feature type="domain" description="BHLH" evidence="7">
    <location>
        <begin position="40"/>
        <end position="83"/>
    </location>
</feature>
<evidence type="ECO:0000256" key="5">
    <source>
        <dbReference type="SAM" id="MobiDB-lite"/>
    </source>
</evidence>
<sequence>MNSAFDDLSMNEEEENSNERMARRFRIDEEVPVAYKSKNLVAERKRRQKLSDRLLELRALMNKATIIIDAIRYVGELQKCVGDLSNQLLEMESASVEEAKMQIDTINAAEEMKKWGIEPEVKVTQIDGYKLWIKLVYEKKRGGFTRLMETMSVLGYEFTDTSVTTSKGAFLITACLEGSNGGMLEAEQITQLSVFMEGLDLVAPMAMNGPDHTPVLGPKNVMVRSPAPSSGGESLGTGDVRNVTVPSPAPSSGGESLGTGDVSGNRRVMGHHSSDKSEAGGEVIIGGFATALVAAIFCYIRVTRRNQHTNDGSIVEEV</sequence>
<keyword evidence="3" id="KW-0804">Transcription</keyword>
<evidence type="ECO:0000256" key="3">
    <source>
        <dbReference type="ARBA" id="ARBA00023163"/>
    </source>
</evidence>
<dbReference type="STRING" id="542762.A0A4S4ETC4"/>
<evidence type="ECO:0000313" key="8">
    <source>
        <dbReference type="EMBL" id="THG19694.1"/>
    </source>
</evidence>
<dbReference type="Gene3D" id="4.10.280.10">
    <property type="entry name" value="Helix-loop-helix DNA-binding domain"/>
    <property type="match status" value="1"/>
</dbReference>
<proteinExistence type="predicted"/>
<keyword evidence="4" id="KW-0539">Nucleus</keyword>